<evidence type="ECO:0000313" key="2">
    <source>
        <dbReference type="Proteomes" id="UP001164539"/>
    </source>
</evidence>
<accession>A0ACC1Y0V3</accession>
<reference evidence="1 2" key="1">
    <citation type="journal article" date="2023" name="Science">
        <title>Complex scaffold remodeling in plant triterpene biosynthesis.</title>
        <authorList>
            <person name="De La Pena R."/>
            <person name="Hodgson H."/>
            <person name="Liu J.C."/>
            <person name="Stephenson M.J."/>
            <person name="Martin A.C."/>
            <person name="Owen C."/>
            <person name="Harkess A."/>
            <person name="Leebens-Mack J."/>
            <person name="Jimenez L.E."/>
            <person name="Osbourn A."/>
            <person name="Sattely E.S."/>
        </authorList>
    </citation>
    <scope>NUCLEOTIDE SEQUENCE [LARGE SCALE GENOMIC DNA]</scope>
    <source>
        <strain evidence="2">cv. JPN11</strain>
        <tissue evidence="1">Leaf</tissue>
    </source>
</reference>
<dbReference type="EMBL" id="CM051399">
    <property type="protein sequence ID" value="KAJ4717043.1"/>
    <property type="molecule type" value="Genomic_DNA"/>
</dbReference>
<gene>
    <name evidence="1" type="ORF">OWV82_011972</name>
</gene>
<name>A0ACC1Y0V3_MELAZ</name>
<sequence length="310" mass="36052">MAVFEDYAITWWDDTKQKRRGNRERPIEEWRDLKSIMRKRFVPNYYYRELYNRLQNLTQGSKSVEDYYKEMEVAMIRANVEEDNEATMARFLNGLKKEISNVVELQPYMELEDLLHLALKVEKQLKKRGTNCSFSYTSSIKSNWRKDDKASSSKPKTESKEASKTSNSSKDKASEEENGEEMMSPLEDASDEEVDEQLTIAKSDKALVARRVLNMKVQQEECDQRENLFHTRCLVNDRVCDMIIDGGSVTNVASTTLVENLGLLTLKHPHAYKLKWLNDCGEIRVTKQALVAFKIGKYACWYLCMLVIFC</sequence>
<protein>
    <submittedName>
        <fullName evidence="1">Transposon Ty3-I Gag-Pol polyprotein</fullName>
    </submittedName>
</protein>
<proteinExistence type="predicted"/>
<organism evidence="1 2">
    <name type="scientific">Melia azedarach</name>
    <name type="common">Chinaberry tree</name>
    <dbReference type="NCBI Taxonomy" id="155640"/>
    <lineage>
        <taxon>Eukaryota</taxon>
        <taxon>Viridiplantae</taxon>
        <taxon>Streptophyta</taxon>
        <taxon>Embryophyta</taxon>
        <taxon>Tracheophyta</taxon>
        <taxon>Spermatophyta</taxon>
        <taxon>Magnoliopsida</taxon>
        <taxon>eudicotyledons</taxon>
        <taxon>Gunneridae</taxon>
        <taxon>Pentapetalae</taxon>
        <taxon>rosids</taxon>
        <taxon>malvids</taxon>
        <taxon>Sapindales</taxon>
        <taxon>Meliaceae</taxon>
        <taxon>Melia</taxon>
    </lineage>
</organism>
<keyword evidence="2" id="KW-1185">Reference proteome</keyword>
<comment type="caution">
    <text evidence="1">The sequence shown here is derived from an EMBL/GenBank/DDBJ whole genome shotgun (WGS) entry which is preliminary data.</text>
</comment>
<evidence type="ECO:0000313" key="1">
    <source>
        <dbReference type="EMBL" id="KAJ4717043.1"/>
    </source>
</evidence>
<dbReference type="Proteomes" id="UP001164539">
    <property type="component" value="Chromosome 6"/>
</dbReference>